<gene>
    <name evidence="2" type="ORF">GMD30_15635</name>
</gene>
<dbReference type="EMBL" id="WNAL01000049">
    <property type="protein sequence ID" value="MTR83075.1"/>
    <property type="molecule type" value="Genomic_DNA"/>
</dbReference>
<dbReference type="Proteomes" id="UP000446657">
    <property type="component" value="Unassembled WGS sequence"/>
</dbReference>
<organism evidence="2 3">
    <name type="scientific">Roseburia faecis</name>
    <dbReference type="NCBI Taxonomy" id="301302"/>
    <lineage>
        <taxon>Bacteria</taxon>
        <taxon>Bacillati</taxon>
        <taxon>Bacillota</taxon>
        <taxon>Clostridia</taxon>
        <taxon>Lachnospirales</taxon>
        <taxon>Lachnospiraceae</taxon>
        <taxon>Roseburia</taxon>
    </lineage>
</organism>
<protein>
    <submittedName>
        <fullName evidence="2">Uncharacterized protein</fullName>
    </submittedName>
</protein>
<evidence type="ECO:0000313" key="2">
    <source>
        <dbReference type="EMBL" id="MTR83075.1"/>
    </source>
</evidence>
<evidence type="ECO:0000313" key="3">
    <source>
        <dbReference type="Proteomes" id="UP000446657"/>
    </source>
</evidence>
<evidence type="ECO:0000256" key="1">
    <source>
        <dbReference type="SAM" id="MobiDB-lite"/>
    </source>
</evidence>
<proteinExistence type="predicted"/>
<dbReference type="RefSeq" id="WP_138344995.1">
    <property type="nucleotide sequence ID" value="NZ_CP173697.1"/>
</dbReference>
<feature type="region of interest" description="Disordered" evidence="1">
    <location>
        <begin position="1"/>
        <end position="21"/>
    </location>
</feature>
<accession>A0A844KRA8</accession>
<sequence>MNRQNSFSSENDNFASEKSIGIQMSTSPKTIATVHEFHLHYSDFYDCGFKSLVMVAFVNGFFNPESRKIFVKGAYFVIIGEKKIAHCIGVW</sequence>
<comment type="caution">
    <text evidence="2">The sequence shown here is derived from an EMBL/GenBank/DDBJ whole genome shotgun (WGS) entry which is preliminary data.</text>
</comment>
<reference evidence="2 3" key="1">
    <citation type="journal article" date="2019" name="Nat. Med.">
        <title>A library of human gut bacterial isolates paired with longitudinal multiomics data enables mechanistic microbiome research.</title>
        <authorList>
            <person name="Poyet M."/>
            <person name="Groussin M."/>
            <person name="Gibbons S.M."/>
            <person name="Avila-Pacheco J."/>
            <person name="Jiang X."/>
            <person name="Kearney S.M."/>
            <person name="Perrotta A.R."/>
            <person name="Berdy B."/>
            <person name="Zhao S."/>
            <person name="Lieberman T.D."/>
            <person name="Swanson P.K."/>
            <person name="Smith M."/>
            <person name="Roesemann S."/>
            <person name="Alexander J.E."/>
            <person name="Rich S.A."/>
            <person name="Livny J."/>
            <person name="Vlamakis H."/>
            <person name="Clish C."/>
            <person name="Bullock K."/>
            <person name="Deik A."/>
            <person name="Scott J."/>
            <person name="Pierce K.A."/>
            <person name="Xavier R.J."/>
            <person name="Alm E.J."/>
        </authorList>
    </citation>
    <scope>NUCLEOTIDE SEQUENCE [LARGE SCALE GENOMIC DNA]</scope>
    <source>
        <strain evidence="2 3">BIOML-A1</strain>
    </source>
</reference>
<name>A0A844KRA8_9FIRM</name>
<dbReference type="AlphaFoldDB" id="A0A844KRA8"/>